<evidence type="ECO:0000313" key="1">
    <source>
        <dbReference type="EMBL" id="KKN20103.1"/>
    </source>
</evidence>
<sequence length="66" mass="7523">MKEREDPPLYYLRNGKNPLPKDTRLIKCFISDDESIVNLLLESDSFEAVIKPPTLSAPKMEMVVVS</sequence>
<accession>A0A0F9RS04</accession>
<dbReference type="AlphaFoldDB" id="A0A0F9RS04"/>
<reference evidence="1" key="1">
    <citation type="journal article" date="2015" name="Nature">
        <title>Complex archaea that bridge the gap between prokaryotes and eukaryotes.</title>
        <authorList>
            <person name="Spang A."/>
            <person name="Saw J.H."/>
            <person name="Jorgensen S.L."/>
            <person name="Zaremba-Niedzwiedzka K."/>
            <person name="Martijn J."/>
            <person name="Lind A.E."/>
            <person name="van Eijk R."/>
            <person name="Schleper C."/>
            <person name="Guy L."/>
            <person name="Ettema T.J."/>
        </authorList>
    </citation>
    <scope>NUCLEOTIDE SEQUENCE</scope>
</reference>
<dbReference type="EMBL" id="LAZR01003271">
    <property type="protein sequence ID" value="KKN20103.1"/>
    <property type="molecule type" value="Genomic_DNA"/>
</dbReference>
<gene>
    <name evidence="1" type="ORF">LCGC14_0938860</name>
</gene>
<protein>
    <submittedName>
        <fullName evidence="1">Uncharacterized protein</fullName>
    </submittedName>
</protein>
<comment type="caution">
    <text evidence="1">The sequence shown here is derived from an EMBL/GenBank/DDBJ whole genome shotgun (WGS) entry which is preliminary data.</text>
</comment>
<proteinExistence type="predicted"/>
<name>A0A0F9RS04_9ZZZZ</name>
<organism evidence="1">
    <name type="scientific">marine sediment metagenome</name>
    <dbReference type="NCBI Taxonomy" id="412755"/>
    <lineage>
        <taxon>unclassified sequences</taxon>
        <taxon>metagenomes</taxon>
        <taxon>ecological metagenomes</taxon>
    </lineage>
</organism>